<comment type="cofactor">
    <cofactor evidence="1">
        <name>heme</name>
        <dbReference type="ChEBI" id="CHEBI:30413"/>
    </cofactor>
</comment>
<evidence type="ECO:0000256" key="6">
    <source>
        <dbReference type="ARBA" id="ARBA00022989"/>
    </source>
</evidence>
<evidence type="ECO:0000313" key="11">
    <source>
        <dbReference type="Proteomes" id="UP000017836"/>
    </source>
</evidence>
<evidence type="ECO:0000256" key="1">
    <source>
        <dbReference type="ARBA" id="ARBA00001971"/>
    </source>
</evidence>
<dbReference type="GO" id="GO:0016020">
    <property type="term" value="C:membrane"/>
    <property type="evidence" value="ECO:0007669"/>
    <property type="project" value="UniProtKB-SubCell"/>
</dbReference>
<dbReference type="InterPro" id="IPR050651">
    <property type="entry name" value="Plant_Cytochrome_P450_Monoox"/>
</dbReference>
<evidence type="ECO:0000256" key="7">
    <source>
        <dbReference type="ARBA" id="ARBA00023002"/>
    </source>
</evidence>
<dbReference type="InterPro" id="IPR001128">
    <property type="entry name" value="Cyt_P450"/>
</dbReference>
<keyword evidence="4" id="KW-0812">Transmembrane</keyword>
<dbReference type="AlphaFoldDB" id="U5DBA8"/>
<keyword evidence="9" id="KW-0472">Membrane</keyword>
<keyword evidence="6" id="KW-1133">Transmembrane helix</keyword>
<evidence type="ECO:0000256" key="8">
    <source>
        <dbReference type="ARBA" id="ARBA00023004"/>
    </source>
</evidence>
<dbReference type="InterPro" id="IPR036396">
    <property type="entry name" value="Cyt_P450_sf"/>
</dbReference>
<keyword evidence="5" id="KW-0479">Metal-binding</keyword>
<keyword evidence="11" id="KW-1185">Reference proteome</keyword>
<sequence>MVAGNIFSSDGEDNEEAKRFGKLIEEQFYLAGTSVLFDALPFLEWFDFQGNLKSMRQDGSFSSSIDPPIFIKATLVTPEQLQSHRFLPKNRDTLPRVQAELDLHVGKDRNVDESDIKNLVFLHAILKETLRLLPGSPTSCTTPSHPRLPRWRIHCRCRCGNYRGIHVYGQILIISIPIGS</sequence>
<organism evidence="10 11">
    <name type="scientific">Amborella trichopoda</name>
    <dbReference type="NCBI Taxonomy" id="13333"/>
    <lineage>
        <taxon>Eukaryota</taxon>
        <taxon>Viridiplantae</taxon>
        <taxon>Streptophyta</taxon>
        <taxon>Embryophyta</taxon>
        <taxon>Tracheophyta</taxon>
        <taxon>Spermatophyta</taxon>
        <taxon>Magnoliopsida</taxon>
        <taxon>Amborellales</taxon>
        <taxon>Amborellaceae</taxon>
        <taxon>Amborella</taxon>
    </lineage>
</organism>
<dbReference type="PANTHER" id="PTHR47947">
    <property type="entry name" value="CYTOCHROME P450 82C3-RELATED"/>
    <property type="match status" value="1"/>
</dbReference>
<evidence type="ECO:0000256" key="3">
    <source>
        <dbReference type="ARBA" id="ARBA00022617"/>
    </source>
</evidence>
<dbReference type="Gene3D" id="1.10.630.10">
    <property type="entry name" value="Cytochrome P450"/>
    <property type="match status" value="1"/>
</dbReference>
<dbReference type="Pfam" id="PF00067">
    <property type="entry name" value="p450"/>
    <property type="match status" value="1"/>
</dbReference>
<gene>
    <name evidence="10" type="ORF">AMTR_s00059p00203460</name>
</gene>
<keyword evidence="3" id="KW-0349">Heme</keyword>
<evidence type="ECO:0000313" key="10">
    <source>
        <dbReference type="EMBL" id="ERN17683.1"/>
    </source>
</evidence>
<dbReference type="EMBL" id="KI392312">
    <property type="protein sequence ID" value="ERN17683.1"/>
    <property type="molecule type" value="Genomic_DNA"/>
</dbReference>
<evidence type="ECO:0000256" key="2">
    <source>
        <dbReference type="ARBA" id="ARBA00004370"/>
    </source>
</evidence>
<keyword evidence="7" id="KW-0560">Oxidoreductase</keyword>
<dbReference type="GO" id="GO:0016705">
    <property type="term" value="F:oxidoreductase activity, acting on paired donors, with incorporation or reduction of molecular oxygen"/>
    <property type="evidence" value="ECO:0007669"/>
    <property type="project" value="InterPro"/>
</dbReference>
<evidence type="ECO:0008006" key="12">
    <source>
        <dbReference type="Google" id="ProtNLM"/>
    </source>
</evidence>
<dbReference type="PANTHER" id="PTHR47947:SF26">
    <property type="entry name" value="CYTOCHROME P450"/>
    <property type="match status" value="1"/>
</dbReference>
<reference evidence="11" key="1">
    <citation type="journal article" date="2013" name="Science">
        <title>The Amborella genome and the evolution of flowering plants.</title>
        <authorList>
            <consortium name="Amborella Genome Project"/>
        </authorList>
    </citation>
    <scope>NUCLEOTIDE SEQUENCE [LARGE SCALE GENOMIC DNA]</scope>
</reference>
<dbReference type="eggNOG" id="KOG0156">
    <property type="taxonomic scope" value="Eukaryota"/>
</dbReference>
<evidence type="ECO:0000256" key="5">
    <source>
        <dbReference type="ARBA" id="ARBA00022723"/>
    </source>
</evidence>
<dbReference type="GO" id="GO:0005506">
    <property type="term" value="F:iron ion binding"/>
    <property type="evidence" value="ECO:0007669"/>
    <property type="project" value="InterPro"/>
</dbReference>
<protein>
    <recommendedName>
        <fullName evidence="12">Cytochrome P450</fullName>
    </recommendedName>
</protein>
<dbReference type="SUPFAM" id="SSF48264">
    <property type="entry name" value="Cytochrome P450"/>
    <property type="match status" value="1"/>
</dbReference>
<comment type="subcellular location">
    <subcellularLocation>
        <location evidence="2">Membrane</location>
    </subcellularLocation>
</comment>
<dbReference type="GO" id="GO:0004497">
    <property type="term" value="F:monooxygenase activity"/>
    <property type="evidence" value="ECO:0000318"/>
    <property type="project" value="GO_Central"/>
</dbReference>
<dbReference type="Proteomes" id="UP000017836">
    <property type="component" value="Unassembled WGS sequence"/>
</dbReference>
<name>U5DBA8_AMBTC</name>
<accession>U5DBA8</accession>
<dbReference type="Gramene" id="ERN17683">
    <property type="protein sequence ID" value="ERN17683"/>
    <property type="gene ID" value="AMTR_s00059p00203460"/>
</dbReference>
<evidence type="ECO:0000256" key="4">
    <source>
        <dbReference type="ARBA" id="ARBA00022692"/>
    </source>
</evidence>
<keyword evidence="8" id="KW-0408">Iron</keyword>
<dbReference type="GO" id="GO:0020037">
    <property type="term" value="F:heme binding"/>
    <property type="evidence" value="ECO:0007669"/>
    <property type="project" value="InterPro"/>
</dbReference>
<evidence type="ECO:0000256" key="9">
    <source>
        <dbReference type="ARBA" id="ARBA00023136"/>
    </source>
</evidence>
<dbReference type="HOGENOM" id="CLU_1498269_0_0_1"/>
<proteinExistence type="predicted"/>